<dbReference type="EMBL" id="LUTY01001831">
    <property type="protein sequence ID" value="OAD21153.1"/>
    <property type="molecule type" value="Genomic_DNA"/>
</dbReference>
<gene>
    <name evidence="1" type="ORF">THIOM_003086</name>
</gene>
<protein>
    <submittedName>
        <fullName evidence="1">Uncharacterized protein</fullName>
    </submittedName>
</protein>
<evidence type="ECO:0000313" key="2">
    <source>
        <dbReference type="Proteomes" id="UP000076962"/>
    </source>
</evidence>
<proteinExistence type="predicted"/>
<dbReference type="AlphaFoldDB" id="A0A176RZC7"/>
<name>A0A176RZC7_9GAMM</name>
<evidence type="ECO:0000313" key="1">
    <source>
        <dbReference type="EMBL" id="OAD21153.1"/>
    </source>
</evidence>
<organism evidence="1 2">
    <name type="scientific">Candidatus Thiomargarita nelsonii</name>
    <dbReference type="NCBI Taxonomy" id="1003181"/>
    <lineage>
        <taxon>Bacteria</taxon>
        <taxon>Pseudomonadati</taxon>
        <taxon>Pseudomonadota</taxon>
        <taxon>Gammaproteobacteria</taxon>
        <taxon>Thiotrichales</taxon>
        <taxon>Thiotrichaceae</taxon>
        <taxon>Thiomargarita</taxon>
    </lineage>
</organism>
<accession>A0A176RZC7</accession>
<sequence length="50" mass="5593">EEMTKNNPAFKWINYPIVAVRVNWGQEVPNCALISVKLGDLGLTLHNLGK</sequence>
<comment type="caution">
    <text evidence="1">The sequence shown here is derived from an EMBL/GenBank/DDBJ whole genome shotgun (WGS) entry which is preliminary data.</text>
</comment>
<dbReference type="Proteomes" id="UP000076962">
    <property type="component" value="Unassembled WGS sequence"/>
</dbReference>
<feature type="non-terminal residue" evidence="1">
    <location>
        <position position="1"/>
    </location>
</feature>
<keyword evidence="2" id="KW-1185">Reference proteome</keyword>
<reference evidence="1 2" key="1">
    <citation type="submission" date="2016-05" db="EMBL/GenBank/DDBJ databases">
        <title>Single-cell genome of chain-forming Candidatus Thiomargarita nelsonii and comparison to other large sulfur-oxidizing bacteria.</title>
        <authorList>
            <person name="Winkel M."/>
            <person name="Salman V."/>
            <person name="Woyke T."/>
            <person name="Schulz-Vogt H."/>
            <person name="Richter M."/>
            <person name="Flood B."/>
            <person name="Bailey J."/>
            <person name="Amann R."/>
            <person name="Mussmann M."/>
        </authorList>
    </citation>
    <scope>NUCLEOTIDE SEQUENCE [LARGE SCALE GENOMIC DNA]</scope>
    <source>
        <strain evidence="1 2">THI036</strain>
    </source>
</reference>